<dbReference type="RefSeq" id="WP_189416251.1">
    <property type="nucleotide sequence ID" value="NZ_BMYZ01000001.1"/>
</dbReference>
<keyword evidence="7 15" id="KW-0813">Transport</keyword>
<dbReference type="InterPro" id="IPR003953">
    <property type="entry name" value="FAD-dep_OxRdtase_2_FAD-bd"/>
</dbReference>
<dbReference type="NCBIfam" id="TIGR01816">
    <property type="entry name" value="sdhA_forward"/>
    <property type="match status" value="1"/>
</dbReference>
<evidence type="ECO:0000256" key="14">
    <source>
        <dbReference type="NCBIfam" id="TIGR01816"/>
    </source>
</evidence>
<evidence type="ECO:0000256" key="3">
    <source>
        <dbReference type="ARBA" id="ARBA00004894"/>
    </source>
</evidence>
<evidence type="ECO:0000256" key="6">
    <source>
        <dbReference type="ARBA" id="ARBA00019965"/>
    </source>
</evidence>
<dbReference type="Pfam" id="PF00890">
    <property type="entry name" value="FAD_binding_2"/>
    <property type="match status" value="1"/>
</dbReference>
<evidence type="ECO:0000256" key="13">
    <source>
        <dbReference type="ARBA" id="ARBA00049220"/>
    </source>
</evidence>
<dbReference type="InterPro" id="IPR030664">
    <property type="entry name" value="SdhA/FrdA/AprA"/>
</dbReference>
<comment type="cofactor">
    <cofactor evidence="1 15">
        <name>FAD</name>
        <dbReference type="ChEBI" id="CHEBI:57692"/>
    </cofactor>
</comment>
<reference evidence="19" key="1">
    <citation type="journal article" date="2019" name="Int. J. Syst. Evol. Microbiol.">
        <title>The Global Catalogue of Microorganisms (GCM) 10K type strain sequencing project: providing services to taxonomists for standard genome sequencing and annotation.</title>
        <authorList>
            <consortium name="The Broad Institute Genomics Platform"/>
            <consortium name="The Broad Institute Genome Sequencing Center for Infectious Disease"/>
            <person name="Wu L."/>
            <person name="Ma J."/>
        </authorList>
    </citation>
    <scope>NUCLEOTIDE SEQUENCE [LARGE SCALE GENOMIC DNA]</scope>
    <source>
        <strain evidence="19">KCTC 32239</strain>
    </source>
</reference>
<dbReference type="InterPro" id="IPR014006">
    <property type="entry name" value="Succ_Dhase_FrdA_Gneg"/>
</dbReference>
<dbReference type="InterPro" id="IPR027477">
    <property type="entry name" value="Succ_DH/fumarate_Rdtase_cat_sf"/>
</dbReference>
<dbReference type="NCBIfam" id="TIGR01812">
    <property type="entry name" value="sdhA_frdA_Gneg"/>
    <property type="match status" value="1"/>
</dbReference>
<evidence type="ECO:0000256" key="5">
    <source>
        <dbReference type="ARBA" id="ARBA00012792"/>
    </source>
</evidence>
<sequence length="590" mass="63815">MASIRTISFDGIVVGGGGAGMRAALQLAQSGYKTAVITKVFPTRSHTVSAQGGITCAIASADPNDDWRWHMYDTVKGSDYIGDQDAIEYMCSVGPEAVFELEHMGLPFSRTEEGRIYQRPFGGQSKNFGEGGQAARTCAAADRTGHALLHTLYQSNVKNKTVFLNEWFAVDLVKNADGAVVGVIAINIEDGETVYVKAKATVLATGGAGRIYSSTTNAHINTGDGVGMALRAGFPVQDIEMWQFHPTGIAGAGVLVTEGCRGEGGYLINKHGERFMERYAPNAKDLAGRDVVARSMVLEILAGNGCGPNGDHVLLKLDHLGEEVLESKLPGICELSRTFAHVDPVYAPVPVVPTCHYMMGGIPTNINGQALTQDANGTDVVIDGLFACGEVACVSVHGANRLGGNSLLDLVVFGRAAGLYIEKALREGVEHKNATQADIDKAMARLNKVNTSNTGESAAVLRKELQTIMQNYFGVFRKGEYMQKGIEQLAELRKRIENVSITDKSNAFNTARIEALELQNLLEVAEATAVAAEVRKESRGAHARDDFQDRDDANWLCHSLYFPGEKRVAKREVNFKPHTMEAFQPKKRTY</sequence>
<evidence type="ECO:0000313" key="19">
    <source>
        <dbReference type="Proteomes" id="UP000619761"/>
    </source>
</evidence>
<evidence type="ECO:0000259" key="17">
    <source>
        <dbReference type="Pfam" id="PF02910"/>
    </source>
</evidence>
<keyword evidence="15" id="KW-1003">Cell membrane</keyword>
<feature type="domain" description="FAD-dependent oxidoreductase 2 FAD-binding" evidence="16">
    <location>
        <begin position="10"/>
        <end position="407"/>
    </location>
</feature>
<dbReference type="SUPFAM" id="SSF56425">
    <property type="entry name" value="Succinate dehydrogenase/fumarate reductase flavoprotein, catalytic domain"/>
    <property type="match status" value="1"/>
</dbReference>
<keyword evidence="10 15" id="KW-0249">Electron transport</keyword>
<evidence type="ECO:0000313" key="18">
    <source>
        <dbReference type="EMBL" id="GGY66603.1"/>
    </source>
</evidence>
<dbReference type="InterPro" id="IPR011281">
    <property type="entry name" value="Succ_DH_flav_su_fwd"/>
</dbReference>
<dbReference type="Gene3D" id="4.10.80.40">
    <property type="entry name" value="succinate dehydrogenase protein domain"/>
    <property type="match status" value="1"/>
</dbReference>
<name>A0ABQ3ASM6_9GAMM</name>
<keyword evidence="19" id="KW-1185">Reference proteome</keyword>
<comment type="pathway">
    <text evidence="3 15">Carbohydrate metabolism; tricarboxylic acid cycle; fumarate from succinate (bacterial route): step 1/1.</text>
</comment>
<evidence type="ECO:0000256" key="15">
    <source>
        <dbReference type="RuleBase" id="RU362051"/>
    </source>
</evidence>
<comment type="subcellular location">
    <subcellularLocation>
        <location evidence="2 15">Cell inner membrane</location>
        <topology evidence="2 15">Peripheral membrane protein</topology>
        <orientation evidence="2 15">Cytoplasmic side</orientation>
    </subcellularLocation>
</comment>
<dbReference type="PANTHER" id="PTHR11632:SF51">
    <property type="entry name" value="SUCCINATE DEHYDROGENASE [UBIQUINONE] FLAVOPROTEIN SUBUNIT, MITOCHONDRIAL"/>
    <property type="match status" value="1"/>
</dbReference>
<evidence type="ECO:0000256" key="1">
    <source>
        <dbReference type="ARBA" id="ARBA00001974"/>
    </source>
</evidence>
<evidence type="ECO:0000256" key="9">
    <source>
        <dbReference type="ARBA" id="ARBA00022827"/>
    </source>
</evidence>
<dbReference type="Gene3D" id="3.90.700.10">
    <property type="entry name" value="Succinate dehydrogenase/fumarate reductase flavoprotein, catalytic domain"/>
    <property type="match status" value="1"/>
</dbReference>
<comment type="similarity">
    <text evidence="4 15">Belongs to the FAD-dependent oxidoreductase 2 family. FRD/SDH subfamily.</text>
</comment>
<dbReference type="Proteomes" id="UP000619761">
    <property type="component" value="Unassembled WGS sequence"/>
</dbReference>
<gene>
    <name evidence="18" type="primary">sdhA</name>
    <name evidence="18" type="ORF">GCM10011613_08220</name>
</gene>
<dbReference type="Gene3D" id="3.50.50.60">
    <property type="entry name" value="FAD/NAD(P)-binding domain"/>
    <property type="match status" value="1"/>
</dbReference>
<dbReference type="InterPro" id="IPR015939">
    <property type="entry name" value="Fum_Rdtase/Succ_DH_flav-like_C"/>
</dbReference>
<feature type="domain" description="Fumarate reductase/succinate dehydrogenase flavoprotein-like C-terminal" evidence="17">
    <location>
        <begin position="462"/>
        <end position="590"/>
    </location>
</feature>
<keyword evidence="9 15" id="KW-0274">FAD</keyword>
<protein>
    <recommendedName>
        <fullName evidence="6 14">Succinate dehydrogenase flavoprotein subunit</fullName>
        <ecNumber evidence="5 15">1.3.5.1</ecNumber>
    </recommendedName>
</protein>
<evidence type="ECO:0000256" key="8">
    <source>
        <dbReference type="ARBA" id="ARBA00022630"/>
    </source>
</evidence>
<dbReference type="Pfam" id="PF02910">
    <property type="entry name" value="Succ_DH_flav_C"/>
    <property type="match status" value="1"/>
</dbReference>
<evidence type="ECO:0000256" key="10">
    <source>
        <dbReference type="ARBA" id="ARBA00022982"/>
    </source>
</evidence>
<proteinExistence type="inferred from homology"/>
<dbReference type="InterPro" id="IPR036188">
    <property type="entry name" value="FAD/NAD-bd_sf"/>
</dbReference>
<evidence type="ECO:0000256" key="12">
    <source>
        <dbReference type="ARBA" id="ARBA00023136"/>
    </source>
</evidence>
<comment type="caution">
    <text evidence="18">The sequence shown here is derived from an EMBL/GenBank/DDBJ whole genome shotgun (WGS) entry which is preliminary data.</text>
</comment>
<keyword evidence="15" id="KW-0997">Cell inner membrane</keyword>
<dbReference type="EMBL" id="BMYZ01000001">
    <property type="protein sequence ID" value="GGY66603.1"/>
    <property type="molecule type" value="Genomic_DNA"/>
</dbReference>
<dbReference type="Gene3D" id="1.20.58.100">
    <property type="entry name" value="Fumarate reductase/succinate dehydrogenase flavoprotein-like, C-terminal domain"/>
    <property type="match status" value="1"/>
</dbReference>
<keyword evidence="12 15" id="KW-0472">Membrane</keyword>
<dbReference type="PANTHER" id="PTHR11632">
    <property type="entry name" value="SUCCINATE DEHYDROGENASE 2 FLAVOPROTEIN SUBUNIT"/>
    <property type="match status" value="1"/>
</dbReference>
<evidence type="ECO:0000259" key="16">
    <source>
        <dbReference type="Pfam" id="PF00890"/>
    </source>
</evidence>
<accession>A0ABQ3ASM6</accession>
<evidence type="ECO:0000256" key="2">
    <source>
        <dbReference type="ARBA" id="ARBA00004515"/>
    </source>
</evidence>
<dbReference type="SUPFAM" id="SSF46977">
    <property type="entry name" value="Succinate dehydrogenase/fumarate reductase flavoprotein C-terminal domain"/>
    <property type="match status" value="1"/>
</dbReference>
<dbReference type="InterPro" id="IPR003952">
    <property type="entry name" value="FRD_SDH_FAD_BS"/>
</dbReference>
<keyword evidence="15" id="KW-0816">Tricarboxylic acid cycle</keyword>
<dbReference type="SUPFAM" id="SSF51905">
    <property type="entry name" value="FAD/NAD(P)-binding domain"/>
    <property type="match status" value="1"/>
</dbReference>
<keyword evidence="8 15" id="KW-0285">Flavoprotein</keyword>
<dbReference type="PIRSF" id="PIRSF000171">
    <property type="entry name" value="SDHA_APRA_LASPO"/>
    <property type="match status" value="1"/>
</dbReference>
<comment type="catalytic activity">
    <reaction evidence="13 15">
        <text>a quinone + succinate = fumarate + a quinol</text>
        <dbReference type="Rhea" id="RHEA:40523"/>
        <dbReference type="ChEBI" id="CHEBI:24646"/>
        <dbReference type="ChEBI" id="CHEBI:29806"/>
        <dbReference type="ChEBI" id="CHEBI:30031"/>
        <dbReference type="ChEBI" id="CHEBI:132124"/>
        <dbReference type="EC" id="1.3.5.1"/>
    </reaction>
</comment>
<evidence type="ECO:0000256" key="7">
    <source>
        <dbReference type="ARBA" id="ARBA00022448"/>
    </source>
</evidence>
<dbReference type="EC" id="1.3.5.1" evidence="5 15"/>
<dbReference type="InterPro" id="IPR037099">
    <property type="entry name" value="Fum_R/Succ_DH_flav-like_C_sf"/>
</dbReference>
<evidence type="ECO:0000256" key="4">
    <source>
        <dbReference type="ARBA" id="ARBA00008040"/>
    </source>
</evidence>
<dbReference type="PROSITE" id="PS00504">
    <property type="entry name" value="FRD_SDH_FAD_BINDING"/>
    <property type="match status" value="1"/>
</dbReference>
<organism evidence="18 19">
    <name type="scientific">Cellvibrio zantedeschiae</name>
    <dbReference type="NCBI Taxonomy" id="1237077"/>
    <lineage>
        <taxon>Bacteria</taxon>
        <taxon>Pseudomonadati</taxon>
        <taxon>Pseudomonadota</taxon>
        <taxon>Gammaproteobacteria</taxon>
        <taxon>Cellvibrionales</taxon>
        <taxon>Cellvibrionaceae</taxon>
        <taxon>Cellvibrio</taxon>
    </lineage>
</organism>
<keyword evidence="11 15" id="KW-0560">Oxidoreductase</keyword>
<evidence type="ECO:0000256" key="11">
    <source>
        <dbReference type="ARBA" id="ARBA00023002"/>
    </source>
</evidence>